<name>A0A1C2E9V1_9PSED</name>
<accession>A0A1C2E9V1</accession>
<comment type="caution">
    <text evidence="1">The sequence shown here is derived from an EMBL/GenBank/DDBJ whole genome shotgun (WGS) entry which is preliminary data.</text>
</comment>
<sequence length="79" mass="9005">MIRLIMWLALIVAVVWFFKRLVKGPAPRPKPATPELDAAPMVRCAQCGVHVPRDRALSQNQQWYCTEAHRLQGPAARDR</sequence>
<dbReference type="AlphaFoldDB" id="A0A1C2E9V1"/>
<dbReference type="OrthoDB" id="9814432at2"/>
<organism evidence="1 2">
    <name type="scientific">Pseudomonas graminis</name>
    <dbReference type="NCBI Taxonomy" id="158627"/>
    <lineage>
        <taxon>Bacteria</taxon>
        <taxon>Pseudomonadati</taxon>
        <taxon>Pseudomonadota</taxon>
        <taxon>Gammaproteobacteria</taxon>
        <taxon>Pseudomonadales</taxon>
        <taxon>Pseudomonadaceae</taxon>
        <taxon>Pseudomonas</taxon>
    </lineage>
</organism>
<dbReference type="RefSeq" id="WP_065987657.1">
    <property type="nucleotide sequence ID" value="NZ_MDEN01000057.1"/>
</dbReference>
<gene>
    <name evidence="1" type="ORF">BBI10_07045</name>
</gene>
<evidence type="ECO:0000313" key="2">
    <source>
        <dbReference type="Proteomes" id="UP000095143"/>
    </source>
</evidence>
<evidence type="ECO:0008006" key="3">
    <source>
        <dbReference type="Google" id="ProtNLM"/>
    </source>
</evidence>
<evidence type="ECO:0000313" key="1">
    <source>
        <dbReference type="EMBL" id="OCX23758.1"/>
    </source>
</evidence>
<dbReference type="Proteomes" id="UP000095143">
    <property type="component" value="Unassembled WGS sequence"/>
</dbReference>
<reference evidence="1 2" key="1">
    <citation type="submission" date="2016-08" db="EMBL/GenBank/DDBJ databases">
        <title>Whole genome sequence of Pseudomonas graminis strain UASWS1507, a potential biological control agent for agriculture.</title>
        <authorList>
            <person name="Crovadore J."/>
            <person name="Calmin G."/>
            <person name="Chablais R."/>
            <person name="Cochard B."/>
            <person name="Lefort F."/>
        </authorList>
    </citation>
    <scope>NUCLEOTIDE SEQUENCE [LARGE SCALE GENOMIC DNA]</scope>
    <source>
        <strain evidence="1 2">UASWS1507</strain>
    </source>
</reference>
<proteinExistence type="predicted"/>
<dbReference type="EMBL" id="MDEN01000057">
    <property type="protein sequence ID" value="OCX23758.1"/>
    <property type="molecule type" value="Genomic_DNA"/>
</dbReference>
<protein>
    <recommendedName>
        <fullName evidence="3">MYND finger</fullName>
    </recommendedName>
</protein>
<dbReference type="NCBIfam" id="NF041023">
    <property type="entry name" value="PP0621_fam"/>
    <property type="match status" value="1"/>
</dbReference>
<dbReference type="InterPro" id="IPR049708">
    <property type="entry name" value="PP0621-like"/>
</dbReference>